<accession>A0A5S4F9X0</accession>
<evidence type="ECO:0008006" key="3">
    <source>
        <dbReference type="Google" id="ProtNLM"/>
    </source>
</evidence>
<name>A0A5S4F9X0_9ACTN</name>
<proteinExistence type="predicted"/>
<evidence type="ECO:0000313" key="2">
    <source>
        <dbReference type="Proteomes" id="UP000309128"/>
    </source>
</evidence>
<evidence type="ECO:0000313" key="1">
    <source>
        <dbReference type="EMBL" id="TMR13815.1"/>
    </source>
</evidence>
<dbReference type="AlphaFoldDB" id="A0A5S4F9X0"/>
<reference evidence="1 2" key="1">
    <citation type="submission" date="2019-05" db="EMBL/GenBank/DDBJ databases">
        <title>Draft genome sequence of Nonomuraea turkmeniaca DSM 43926.</title>
        <authorList>
            <person name="Saricaoglu S."/>
            <person name="Isik K."/>
        </authorList>
    </citation>
    <scope>NUCLEOTIDE SEQUENCE [LARGE SCALE GENOMIC DNA]</scope>
    <source>
        <strain evidence="1 2">DSM 43926</strain>
    </source>
</reference>
<dbReference type="EMBL" id="VCKY01000117">
    <property type="protein sequence ID" value="TMR13815.1"/>
    <property type="molecule type" value="Genomic_DNA"/>
</dbReference>
<gene>
    <name evidence="1" type="ORF">ETD86_30080</name>
</gene>
<protein>
    <recommendedName>
        <fullName evidence="3">Holin</fullName>
    </recommendedName>
</protein>
<keyword evidence="2" id="KW-1185">Reference proteome</keyword>
<sequence>MDPQAWLRMGRSLIQNAAAAAAASVVVVGDGADLKTLGMSGGTAALAAVLAYLHNVIRPAGGGKLGDVVLRANRSLWQNLLSAAVVAAAAAVASAGSMEPKALGLLALQAGGAALLSGLYNAVRPLAPSGDDGGDSAGR</sequence>
<comment type="caution">
    <text evidence="1">The sequence shown here is derived from an EMBL/GenBank/DDBJ whole genome shotgun (WGS) entry which is preliminary data.</text>
</comment>
<dbReference type="RefSeq" id="WP_138669724.1">
    <property type="nucleotide sequence ID" value="NZ_VCKY01000117.1"/>
</dbReference>
<dbReference type="Proteomes" id="UP000309128">
    <property type="component" value="Unassembled WGS sequence"/>
</dbReference>
<organism evidence="1 2">
    <name type="scientific">Nonomuraea turkmeniaca</name>
    <dbReference type="NCBI Taxonomy" id="103838"/>
    <lineage>
        <taxon>Bacteria</taxon>
        <taxon>Bacillati</taxon>
        <taxon>Actinomycetota</taxon>
        <taxon>Actinomycetes</taxon>
        <taxon>Streptosporangiales</taxon>
        <taxon>Streptosporangiaceae</taxon>
        <taxon>Nonomuraea</taxon>
    </lineage>
</organism>